<dbReference type="EMBL" id="BAABCT010000005">
    <property type="protein sequence ID" value="GAA4074377.1"/>
    <property type="molecule type" value="Genomic_DNA"/>
</dbReference>
<sequence length="363" mass="41602">MNIRIGRIQFLIFFLFSTFIYSQSTLVWTENKEEASKVSSAIKDGKSLLIFNTKLELTFESSIEKLEEITKKDDLYYLEVTSGAQVITFKNNGNEYSINFGQLMDDNTLPSLKEKEIKYFTITQKKQLEYYNITENERSKGNIGVPIGPNVSDALIIVKLSPIDLNLEIKDVNNIISKIEKEKGSYKIFIRTETPQKNNVVLNLVDTEYGNTELPILDLISKEMRFYLVKKEKTAEGINNKKFNEDNEALADYIKQLYLKNPFSDVTLIENNGNKFLVSVIELKSSNKAINTVAKTKAMLQINSYIDAVNTNRSYQINSDQIIESNTRLITHNIPLFLTSFQDKTGQKTISVYYSKITDKKTN</sequence>
<dbReference type="Proteomes" id="UP001500367">
    <property type="component" value="Unassembled WGS sequence"/>
</dbReference>
<evidence type="ECO:0000313" key="2">
    <source>
        <dbReference type="Proteomes" id="UP001500367"/>
    </source>
</evidence>
<gene>
    <name evidence="1" type="ORF">GCM10022389_19910</name>
</gene>
<keyword evidence="2" id="KW-1185">Reference proteome</keyword>
<dbReference type="RefSeq" id="WP_344816562.1">
    <property type="nucleotide sequence ID" value="NZ_BAABCT010000005.1"/>
</dbReference>
<name>A0ABP7VVI1_9FLAO</name>
<accession>A0ABP7VVI1</accession>
<evidence type="ECO:0000313" key="1">
    <source>
        <dbReference type="EMBL" id="GAA4074377.1"/>
    </source>
</evidence>
<proteinExistence type="predicted"/>
<comment type="caution">
    <text evidence="1">The sequence shown here is derived from an EMBL/GenBank/DDBJ whole genome shotgun (WGS) entry which is preliminary data.</text>
</comment>
<reference evidence="2" key="1">
    <citation type="journal article" date="2019" name="Int. J. Syst. Evol. Microbiol.">
        <title>The Global Catalogue of Microorganisms (GCM) 10K type strain sequencing project: providing services to taxonomists for standard genome sequencing and annotation.</title>
        <authorList>
            <consortium name="The Broad Institute Genomics Platform"/>
            <consortium name="The Broad Institute Genome Sequencing Center for Infectious Disease"/>
            <person name="Wu L."/>
            <person name="Ma J."/>
        </authorList>
    </citation>
    <scope>NUCLEOTIDE SEQUENCE [LARGE SCALE GENOMIC DNA]</scope>
    <source>
        <strain evidence="2">JCM 17069</strain>
    </source>
</reference>
<organism evidence="1 2">
    <name type="scientific">Flavobacterium cheonanense</name>
    <dbReference type="NCBI Taxonomy" id="706183"/>
    <lineage>
        <taxon>Bacteria</taxon>
        <taxon>Pseudomonadati</taxon>
        <taxon>Bacteroidota</taxon>
        <taxon>Flavobacteriia</taxon>
        <taxon>Flavobacteriales</taxon>
        <taxon>Flavobacteriaceae</taxon>
        <taxon>Flavobacterium</taxon>
    </lineage>
</organism>
<protein>
    <submittedName>
        <fullName evidence="1">Uncharacterized protein</fullName>
    </submittedName>
</protein>